<evidence type="ECO:0000313" key="1">
    <source>
        <dbReference type="EMBL" id="RGS37800.1"/>
    </source>
</evidence>
<sequence length="93" mass="11217">MKVEFLKWHDKSRRIFLLSEKAYDLSIVLESIDNKEKNLALIFKSYKKEQVLSIFTKRFKSSIYNFSQKNSPQGIKRVQYFPHYILSLQCHQK</sequence>
<organism evidence="1 2">
    <name type="scientific">Bacteroides cellulosilyticus</name>
    <dbReference type="NCBI Taxonomy" id="246787"/>
    <lineage>
        <taxon>Bacteria</taxon>
        <taxon>Pseudomonadati</taxon>
        <taxon>Bacteroidota</taxon>
        <taxon>Bacteroidia</taxon>
        <taxon>Bacteroidales</taxon>
        <taxon>Bacteroidaceae</taxon>
        <taxon>Bacteroides</taxon>
    </lineage>
</organism>
<reference evidence="1 2" key="1">
    <citation type="submission" date="2018-08" db="EMBL/GenBank/DDBJ databases">
        <title>A genome reference for cultivated species of the human gut microbiota.</title>
        <authorList>
            <person name="Zou Y."/>
            <person name="Xue W."/>
            <person name="Luo G."/>
        </authorList>
    </citation>
    <scope>NUCLEOTIDE SEQUENCE [LARGE SCALE GENOMIC DNA]</scope>
    <source>
        <strain evidence="1 2">AF22-3AC</strain>
    </source>
</reference>
<gene>
    <name evidence="1" type="ORF">DWX97_08625</name>
</gene>
<accession>A0A3D6ATG7</accession>
<proteinExistence type="predicted"/>
<dbReference type="Proteomes" id="UP000283341">
    <property type="component" value="Unassembled WGS sequence"/>
</dbReference>
<dbReference type="AlphaFoldDB" id="A0A3D6ATG7"/>
<comment type="caution">
    <text evidence="1">The sequence shown here is derived from an EMBL/GenBank/DDBJ whole genome shotgun (WGS) entry which is preliminary data.</text>
</comment>
<dbReference type="EMBL" id="QRVJ01000005">
    <property type="protein sequence ID" value="RGS37800.1"/>
    <property type="molecule type" value="Genomic_DNA"/>
</dbReference>
<protein>
    <submittedName>
        <fullName evidence="1">Uncharacterized protein</fullName>
    </submittedName>
</protein>
<evidence type="ECO:0000313" key="2">
    <source>
        <dbReference type="Proteomes" id="UP000283341"/>
    </source>
</evidence>
<name>A0A3D6ATG7_9BACE</name>